<comment type="caution">
    <text evidence="2">The sequence shown here is derived from an EMBL/GenBank/DDBJ whole genome shotgun (WGS) entry which is preliminary data.</text>
</comment>
<protein>
    <submittedName>
        <fullName evidence="2">Uncharacterized protein</fullName>
    </submittedName>
</protein>
<feature type="region of interest" description="Disordered" evidence="1">
    <location>
        <begin position="1128"/>
        <end position="1198"/>
    </location>
</feature>
<feature type="compositionally biased region" description="Low complexity" evidence="1">
    <location>
        <begin position="1077"/>
        <end position="1087"/>
    </location>
</feature>
<evidence type="ECO:0000256" key="1">
    <source>
        <dbReference type="SAM" id="MobiDB-lite"/>
    </source>
</evidence>
<feature type="region of interest" description="Disordered" evidence="1">
    <location>
        <begin position="1406"/>
        <end position="1494"/>
    </location>
</feature>
<feature type="compositionally biased region" description="Low complexity" evidence="1">
    <location>
        <begin position="1342"/>
        <end position="1371"/>
    </location>
</feature>
<dbReference type="EMBL" id="BLBS01000007">
    <property type="protein sequence ID" value="GET85920.1"/>
    <property type="molecule type" value="Genomic_DNA"/>
</dbReference>
<feature type="compositionally biased region" description="Basic and acidic residues" evidence="1">
    <location>
        <begin position="1098"/>
        <end position="1110"/>
    </location>
</feature>
<feature type="compositionally biased region" description="Polar residues" evidence="1">
    <location>
        <begin position="1430"/>
        <end position="1450"/>
    </location>
</feature>
<gene>
    <name evidence="2" type="ORF">LtaPh_0605400</name>
</gene>
<reference evidence="2" key="1">
    <citation type="submission" date="2019-11" db="EMBL/GenBank/DDBJ databases">
        <title>Leishmania tarentolae CDS.</title>
        <authorList>
            <person name="Goto Y."/>
            <person name="Yamagishi J."/>
        </authorList>
    </citation>
    <scope>NUCLEOTIDE SEQUENCE [LARGE SCALE GENOMIC DNA]</scope>
    <source>
        <strain evidence="2">Parrot Tar II</strain>
    </source>
</reference>
<dbReference type="Proteomes" id="UP000419144">
    <property type="component" value="Unassembled WGS sequence"/>
</dbReference>
<feature type="region of interest" description="Disordered" evidence="1">
    <location>
        <begin position="1052"/>
        <end position="1112"/>
    </location>
</feature>
<proteinExistence type="predicted"/>
<feature type="region of interest" description="Disordered" evidence="1">
    <location>
        <begin position="1277"/>
        <end position="1392"/>
    </location>
</feature>
<organism evidence="2 3">
    <name type="scientific">Leishmania tarentolae</name>
    <name type="common">Sauroleishmania tarentolae</name>
    <dbReference type="NCBI Taxonomy" id="5689"/>
    <lineage>
        <taxon>Eukaryota</taxon>
        <taxon>Discoba</taxon>
        <taxon>Euglenozoa</taxon>
        <taxon>Kinetoplastea</taxon>
        <taxon>Metakinetoplastina</taxon>
        <taxon>Trypanosomatida</taxon>
        <taxon>Trypanosomatidae</taxon>
        <taxon>Leishmaniinae</taxon>
        <taxon>Leishmania</taxon>
        <taxon>lizard Leishmania</taxon>
    </lineage>
</organism>
<feature type="compositionally biased region" description="Low complexity" evidence="1">
    <location>
        <begin position="459"/>
        <end position="483"/>
    </location>
</feature>
<dbReference type="OrthoDB" id="267538at2759"/>
<evidence type="ECO:0000313" key="3">
    <source>
        <dbReference type="Proteomes" id="UP000419144"/>
    </source>
</evidence>
<feature type="region of interest" description="Disordered" evidence="1">
    <location>
        <begin position="252"/>
        <end position="274"/>
    </location>
</feature>
<feature type="compositionally biased region" description="Polar residues" evidence="1">
    <location>
        <begin position="1128"/>
        <end position="1137"/>
    </location>
</feature>
<feature type="compositionally biased region" description="Basic and acidic residues" evidence="1">
    <location>
        <begin position="1211"/>
        <end position="1226"/>
    </location>
</feature>
<feature type="region of interest" description="Disordered" evidence="1">
    <location>
        <begin position="448"/>
        <end position="483"/>
    </location>
</feature>
<feature type="compositionally biased region" description="Low complexity" evidence="1">
    <location>
        <begin position="1138"/>
        <end position="1149"/>
    </location>
</feature>
<sequence length="1509" mass="157107">MHLRRIVRIPDHRGCAPDAHGDALKLYPDGYVMCEYAGLSPGRGNLSPEDQATVVSKLHALTCKYAQFQRSIEGCVFAMSSDVSASLAVPAPAVRHAFSRSPSEGLTLLNAADKGRTWASTKAGAIATSLSTGLASQVPDLESCWMATSPLPPTAVLAALYGMTPLHGVSWSASKGGGLDAGAGENARTVATADAGNLGGADTSTPSFELQWWLCRCITDTMEARGRYQVTFRDAFAMTTVAVHMAAASADGGSSWQDSPSLLPPPSSSSSTTSYSLAEQLRRASALLGVDNEGQLPEASAAAAPSTSLLDWPEEFLWNLLVSLLSSLALVHSAGLHLFGQLTASDVLCVACSPTLPRQLEQTWADVAAATTAAVSGEDARRAVSSTATNTSMSDDSAPMHKEEDAIFRRFCSTAVPSVLLPQAIVTAATPCHHLFFVLHPSPELLHQQDDGRAHAPRQSMSSLSAAQESEQATPAQQAQHQASDLASVGRLISLLMAMRARWRQRHSGHAEPAAAAAPSTELGFLVGRLCECGRTAADPAAPAQNPTALQLLQLQALRLRTESWYYRRLAEEACDRVSLAWRRLESEHVAPLQPSSATLLHKRDTDTEGQRREAQLAEREAQLVERESKLNVLLGLYELTHEHLDALTLPQLPSAQEGKDLAACSSALPLVAATTGVADASAIPTAHHWGTRSAHIAGEEQRTLSRVSHEDSLDRLLMQALLQQHQLAGSAGALLAGVPAAAGATPASVRDGNRLVPQVATTTAAAASPDNDLLGASPFARHTTVDDRLRPTSVATPSVRAGPPPALTTHRHVDAEDVPGDGAATFTAAASTGHNPNNDVRVSVVEVDLDAAEDDDRGIGVESQESASPMAMHAAPAGGRETHAAWGWAPTTKSPSASLSVSAAAALRHGAPDPSLPTFQQQRQQRQLFAPPLQTSPCQDMQTPLRSPALPNMGYVGGTAGGVAASPGAGLNGGGGRNHSKYSALSLLRTPPSARRSGSGTGAAVDAAVATATNRAAVSFFRSPSLHSPDSYRSSTRPHNAATVDVSANVVSASSPHDTTERFLLQPHEQRRRSSSRGNGSNNSGGMYAATLSGRSPRTEDHRRQKDDATASWAHQQLTTLEEMQTALRAQQSPTPRSRASAAAAIRSRSADMTAPPRMRSPATPPLAPPVAPARPSSSTLGSSDVTPVRGITPSYSGDNSAEMFHVESAHMRSSDNRTRVRRGDNWGGSAGATRDFGGVIIAEPPRVLLSFTPPHNMQPPLSYIYHTPAATTTAAEGSASFGDTATGSSGARDGAAGQYTPPPVQKPTATALYRSASQEPTFSLSPQMRPTVAGSDVVTSSRQGNNSRSNASNAAHSSALSARGASARGNGPVDLHQRSPPQRVASSPAMVSTVRVAASAVGASAGISSPGTGGRGSHRSLSSRAAPANTTGRNVSGASARGTTVSITSGRASGDHGSSGGSGPLQRFGDAYSPSPSLASFTHASASRTSSTTAVELLRRLRANTGA</sequence>
<accession>A0A640K8N4</accession>
<dbReference type="VEuPathDB" id="TriTrypDB:LtaPh_0605400"/>
<evidence type="ECO:0000313" key="2">
    <source>
        <dbReference type="EMBL" id="GET85920.1"/>
    </source>
</evidence>
<name>A0A640K8N4_LEITA</name>
<feature type="region of interest" description="Disordered" evidence="1">
    <location>
        <begin position="1211"/>
        <end position="1231"/>
    </location>
</feature>
<feature type="compositionally biased region" description="Low complexity" evidence="1">
    <location>
        <begin position="1481"/>
        <end position="1494"/>
    </location>
</feature>
<feature type="compositionally biased region" description="Pro residues" evidence="1">
    <location>
        <begin position="1164"/>
        <end position="1174"/>
    </location>
</feature>
<feature type="compositionally biased region" description="Polar residues" evidence="1">
    <location>
        <begin position="1317"/>
        <end position="1330"/>
    </location>
</feature>
<keyword evidence="3" id="KW-1185">Reference proteome</keyword>